<feature type="compositionally biased region" description="Low complexity" evidence="1">
    <location>
        <begin position="43"/>
        <end position="53"/>
    </location>
</feature>
<protein>
    <submittedName>
        <fullName evidence="2">Uncharacterized protein</fullName>
    </submittedName>
</protein>
<dbReference type="Proteomes" id="UP001292094">
    <property type="component" value="Unassembled WGS sequence"/>
</dbReference>
<evidence type="ECO:0000256" key="1">
    <source>
        <dbReference type="SAM" id="MobiDB-lite"/>
    </source>
</evidence>
<organism evidence="2 3">
    <name type="scientific">Petrolisthes manimaculis</name>
    <dbReference type="NCBI Taxonomy" id="1843537"/>
    <lineage>
        <taxon>Eukaryota</taxon>
        <taxon>Metazoa</taxon>
        <taxon>Ecdysozoa</taxon>
        <taxon>Arthropoda</taxon>
        <taxon>Crustacea</taxon>
        <taxon>Multicrustacea</taxon>
        <taxon>Malacostraca</taxon>
        <taxon>Eumalacostraca</taxon>
        <taxon>Eucarida</taxon>
        <taxon>Decapoda</taxon>
        <taxon>Pleocyemata</taxon>
        <taxon>Anomura</taxon>
        <taxon>Galatheoidea</taxon>
        <taxon>Porcellanidae</taxon>
        <taxon>Petrolisthes</taxon>
    </lineage>
</organism>
<feature type="region of interest" description="Disordered" evidence="1">
    <location>
        <begin position="22"/>
        <end position="53"/>
    </location>
</feature>
<reference evidence="2" key="1">
    <citation type="submission" date="2023-11" db="EMBL/GenBank/DDBJ databases">
        <title>Genome assemblies of two species of porcelain crab, Petrolisthes cinctipes and Petrolisthes manimaculis (Anomura: Porcellanidae).</title>
        <authorList>
            <person name="Angst P."/>
        </authorList>
    </citation>
    <scope>NUCLEOTIDE SEQUENCE</scope>
    <source>
        <strain evidence="2">PB745_02</strain>
        <tissue evidence="2">Gill</tissue>
    </source>
</reference>
<evidence type="ECO:0000313" key="2">
    <source>
        <dbReference type="EMBL" id="KAK4293163.1"/>
    </source>
</evidence>
<comment type="caution">
    <text evidence="2">The sequence shown here is derived from an EMBL/GenBank/DDBJ whole genome shotgun (WGS) entry which is preliminary data.</text>
</comment>
<accession>A0AAE1TPH5</accession>
<evidence type="ECO:0000313" key="3">
    <source>
        <dbReference type="Proteomes" id="UP001292094"/>
    </source>
</evidence>
<proteinExistence type="predicted"/>
<dbReference type="AlphaFoldDB" id="A0AAE1TPH5"/>
<keyword evidence="3" id="KW-1185">Reference proteome</keyword>
<dbReference type="EMBL" id="JAWZYT010004622">
    <property type="protein sequence ID" value="KAK4293163.1"/>
    <property type="molecule type" value="Genomic_DNA"/>
</dbReference>
<gene>
    <name evidence="2" type="ORF">Pmani_034122</name>
</gene>
<sequence>MTPSRRTLATLRVRSEEYEVALETQDALEPNSSQRRPNPVLQSPGSSPSWFSVSRTSVAATATTTTKETERNLTKKFILKVMTGGVTKEPNSATVTLTLPSQPPAVATPTL</sequence>
<name>A0AAE1TPH5_9EUCA</name>